<feature type="region of interest" description="Disordered" evidence="2">
    <location>
        <begin position="49"/>
        <end position="81"/>
    </location>
</feature>
<dbReference type="SMART" id="SM00462">
    <property type="entry name" value="PTB"/>
    <property type="match status" value="1"/>
</dbReference>
<dbReference type="Pfam" id="PF00640">
    <property type="entry name" value="PID"/>
    <property type="match status" value="2"/>
</dbReference>
<feature type="domain" description="PID" evidence="3">
    <location>
        <begin position="107"/>
        <end position="227"/>
    </location>
</feature>
<organism evidence="4 5">
    <name type="scientific">Chionoecetes opilio</name>
    <name type="common">Atlantic snow crab</name>
    <name type="synonym">Cancer opilio</name>
    <dbReference type="NCBI Taxonomy" id="41210"/>
    <lineage>
        <taxon>Eukaryota</taxon>
        <taxon>Metazoa</taxon>
        <taxon>Ecdysozoa</taxon>
        <taxon>Arthropoda</taxon>
        <taxon>Crustacea</taxon>
        <taxon>Multicrustacea</taxon>
        <taxon>Malacostraca</taxon>
        <taxon>Eumalacostraca</taxon>
        <taxon>Eucarida</taxon>
        <taxon>Decapoda</taxon>
        <taxon>Pleocyemata</taxon>
        <taxon>Brachyura</taxon>
        <taxon>Eubrachyura</taxon>
        <taxon>Majoidea</taxon>
        <taxon>Majidae</taxon>
        <taxon>Chionoecetes</taxon>
    </lineage>
</organism>
<dbReference type="PROSITE" id="PS01179">
    <property type="entry name" value="PID"/>
    <property type="match status" value="2"/>
</dbReference>
<keyword evidence="5" id="KW-1185">Reference proteome</keyword>
<dbReference type="FunFam" id="2.30.29.30:FF:000034">
    <property type="entry name" value="amyloid beta A4 precursor protein-binding family B member 2"/>
    <property type="match status" value="1"/>
</dbReference>
<dbReference type="InterPro" id="IPR011993">
    <property type="entry name" value="PH-like_dom_sf"/>
</dbReference>
<dbReference type="OrthoDB" id="5969782at2759"/>
<name>A0A8J8WMG8_CHIOP</name>
<dbReference type="GO" id="GO:0005634">
    <property type="term" value="C:nucleus"/>
    <property type="evidence" value="ECO:0007669"/>
    <property type="project" value="TreeGrafter"/>
</dbReference>
<dbReference type="Gene3D" id="2.30.29.30">
    <property type="entry name" value="Pleckstrin-homology domain (PH domain)/Phosphotyrosine-binding domain (PTB)"/>
    <property type="match status" value="2"/>
</dbReference>
<evidence type="ECO:0000256" key="1">
    <source>
        <dbReference type="ARBA" id="ARBA00022737"/>
    </source>
</evidence>
<protein>
    <submittedName>
        <fullName evidence="4">Protein Fe65</fullName>
    </submittedName>
</protein>
<dbReference type="InterPro" id="IPR006020">
    <property type="entry name" value="PTB/PI_dom"/>
</dbReference>
<evidence type="ECO:0000313" key="4">
    <source>
        <dbReference type="EMBL" id="KAG0693864.1"/>
    </source>
</evidence>
<evidence type="ECO:0000313" key="5">
    <source>
        <dbReference type="Proteomes" id="UP000770661"/>
    </source>
</evidence>
<gene>
    <name evidence="4" type="ORF">GWK47_027339</name>
</gene>
<dbReference type="AlphaFoldDB" id="A0A8J8WMG8"/>
<dbReference type="GO" id="GO:0001540">
    <property type="term" value="F:amyloid-beta binding"/>
    <property type="evidence" value="ECO:0007669"/>
    <property type="project" value="InterPro"/>
</dbReference>
<dbReference type="PANTHER" id="PTHR14058">
    <property type="entry name" value="AMYLOID BETA A4 PRECURSOR PROTEIN-BINDING FAMILY B"/>
    <property type="match status" value="1"/>
</dbReference>
<keyword evidence="1" id="KW-0677">Repeat</keyword>
<evidence type="ECO:0000259" key="3">
    <source>
        <dbReference type="PROSITE" id="PS01179"/>
    </source>
</evidence>
<feature type="domain" description="PID" evidence="3">
    <location>
        <begin position="4"/>
        <end position="38"/>
    </location>
</feature>
<dbReference type="EMBL" id="JACEEZ010026241">
    <property type="protein sequence ID" value="KAG0693864.1"/>
    <property type="molecule type" value="Genomic_DNA"/>
</dbReference>
<proteinExistence type="predicted"/>
<dbReference type="InterPro" id="IPR039576">
    <property type="entry name" value="APBB1/2/3"/>
</dbReference>
<dbReference type="SUPFAM" id="SSF50729">
    <property type="entry name" value="PH domain-like"/>
    <property type="match status" value="2"/>
</dbReference>
<reference evidence="4" key="1">
    <citation type="submission" date="2020-07" db="EMBL/GenBank/DDBJ databases">
        <title>The High-quality genome of the commercially important snow crab, Chionoecetes opilio.</title>
        <authorList>
            <person name="Jeong J.-H."/>
            <person name="Ryu S."/>
        </authorList>
    </citation>
    <scope>NUCLEOTIDE SEQUENCE</scope>
    <source>
        <strain evidence="4">MADBK_172401_WGS</strain>
        <tissue evidence="4">Digestive gland</tissue>
    </source>
</reference>
<dbReference type="PANTHER" id="PTHR14058:SF8">
    <property type="entry name" value="PROTEIN FE65 HOMOLOG"/>
    <property type="match status" value="1"/>
</dbReference>
<dbReference type="GO" id="GO:0005737">
    <property type="term" value="C:cytoplasm"/>
    <property type="evidence" value="ECO:0007669"/>
    <property type="project" value="TreeGrafter"/>
</dbReference>
<comment type="caution">
    <text evidence="4">The sequence shown here is derived from an EMBL/GenBank/DDBJ whole genome shotgun (WGS) entry which is preliminary data.</text>
</comment>
<dbReference type="Proteomes" id="UP000770661">
    <property type="component" value="Unassembled WGS sequence"/>
</dbReference>
<evidence type="ECO:0000256" key="2">
    <source>
        <dbReference type="SAM" id="MobiDB-lite"/>
    </source>
</evidence>
<dbReference type="GO" id="GO:0006355">
    <property type="term" value="P:regulation of DNA-templated transcription"/>
    <property type="evidence" value="ECO:0007669"/>
    <property type="project" value="TreeGrafter"/>
</dbReference>
<accession>A0A8J8WMG8</accession>
<sequence>MRDFAYVARDRVSRKHMCHVFRCDTPARTIANTLRDICKKIMIERSLQQNLNKPLDTGSGGGGGGSRLTRPTNLPTENRRTHRHPQIITTAQSFPTPMEEPKKVMRVQYVGVLQVERPSGMEVINTAIQRVVEANPPPWRNVSVAVAPSTVTITNADDGKQIAECRVRFLSFLGIGSDVKHCAFIMHTAQDQFIAHVFFCEPSTGALCKTIEAACKLRYQKCLDAHPGVGRGGRGAGTPRTISATLRSVLGTITGRKARSAES</sequence>
<dbReference type="CDD" id="cd01271">
    <property type="entry name" value="PTB2_Fe65"/>
    <property type="match status" value="1"/>
</dbReference>